<dbReference type="Gene3D" id="3.30.420.40">
    <property type="match status" value="2"/>
</dbReference>
<evidence type="ECO:0000256" key="2">
    <source>
        <dbReference type="ARBA" id="ARBA00022679"/>
    </source>
</evidence>
<reference evidence="9 10" key="1">
    <citation type="journal article" date="2012" name="Nucleic Acids Res.">
        <title>Sequencing of the smallest Apicomplexan genome from the human pathogen Babesia microti.</title>
        <authorList>
            <person name="Cornillot E."/>
            <person name="Hadj-Kaddour K."/>
            <person name="Dassouli A."/>
            <person name="Noel B."/>
            <person name="Ranwez V."/>
            <person name="Vacherie B."/>
            <person name="Augagneur Y."/>
            <person name="Bres V."/>
            <person name="Duclos A."/>
            <person name="Randazzo S."/>
            <person name="Carcy B."/>
            <person name="Debierre-Grockiego F."/>
            <person name="Delbecq S."/>
            <person name="Moubri-Menage K."/>
            <person name="Shams-Eldin H."/>
            <person name="Usmani-Brown S."/>
            <person name="Bringaud F."/>
            <person name="Wincker P."/>
            <person name="Vivares C.P."/>
            <person name="Schwarz R.T."/>
            <person name="Schetters T.P."/>
            <person name="Krause P.J."/>
            <person name="Gorenflot A."/>
            <person name="Berry V."/>
            <person name="Barbe V."/>
            <person name="Ben Mamoun C."/>
        </authorList>
    </citation>
    <scope>NUCLEOTIDE SEQUENCE [LARGE SCALE GENOMIC DNA]</scope>
    <source>
        <strain evidence="9 10">RI</strain>
    </source>
</reference>
<dbReference type="SUPFAM" id="SSF53067">
    <property type="entry name" value="Actin-like ATPase domain"/>
    <property type="match status" value="2"/>
</dbReference>
<evidence type="ECO:0000256" key="7">
    <source>
        <dbReference type="SAM" id="Phobius"/>
    </source>
</evidence>
<dbReference type="AlphaFoldDB" id="I7ISA8"/>
<dbReference type="GO" id="GO:0046872">
    <property type="term" value="F:metal ion binding"/>
    <property type="evidence" value="ECO:0007669"/>
    <property type="project" value="UniProtKB-KW"/>
</dbReference>
<gene>
    <name evidence="9" type="ORF">BmR1_04g06520</name>
</gene>
<organism evidence="9 10">
    <name type="scientific">Babesia microti (strain RI)</name>
    <dbReference type="NCBI Taxonomy" id="1133968"/>
    <lineage>
        <taxon>Eukaryota</taxon>
        <taxon>Sar</taxon>
        <taxon>Alveolata</taxon>
        <taxon>Apicomplexa</taxon>
        <taxon>Aconoidasida</taxon>
        <taxon>Piroplasmida</taxon>
        <taxon>Babesiidae</taxon>
        <taxon>Babesia</taxon>
    </lineage>
</organism>
<keyword evidence="10" id="KW-1185">Reference proteome</keyword>
<dbReference type="Proteomes" id="UP000002899">
    <property type="component" value="Chromosome IV"/>
</dbReference>
<feature type="domain" description="Gcp-like" evidence="8">
    <location>
        <begin position="156"/>
        <end position="443"/>
    </location>
</feature>
<dbReference type="InterPro" id="IPR000905">
    <property type="entry name" value="Gcp-like_dom"/>
</dbReference>
<dbReference type="GO" id="GO:0006508">
    <property type="term" value="P:proteolysis"/>
    <property type="evidence" value="ECO:0007669"/>
    <property type="project" value="UniProtKB-KW"/>
</dbReference>
<dbReference type="PANTHER" id="PTHR11735">
    <property type="entry name" value="TRNA N6-ADENOSINE THREONYLCARBAMOYLTRANSFERASE"/>
    <property type="match status" value="1"/>
</dbReference>
<dbReference type="NCBIfam" id="TIGR00329">
    <property type="entry name" value="gcp_kae1"/>
    <property type="match status" value="1"/>
</dbReference>
<dbReference type="EMBL" id="LN871599">
    <property type="protein sequence ID" value="CCF75501.1"/>
    <property type="molecule type" value="Genomic_DNA"/>
</dbReference>
<keyword evidence="2 9" id="KW-0808">Transferase</keyword>
<evidence type="ECO:0000256" key="6">
    <source>
        <dbReference type="ARBA" id="ARBA00048117"/>
    </source>
</evidence>
<evidence type="ECO:0000256" key="3">
    <source>
        <dbReference type="ARBA" id="ARBA00022694"/>
    </source>
</evidence>
<protein>
    <recommendedName>
        <fullName evidence="1">N(6)-L-threonylcarbamoyladenine synthase</fullName>
        <ecNumber evidence="1">2.3.1.234</ecNumber>
    </recommendedName>
</protein>
<sequence length="680" mass="77797">MLNIPTTHYAHCVVTTLCYSFSLCEDVCYWMITKLHFMLILQCIYAFLIYIYISYGLNHSEPINVYHNLAYQYRKYRNNHINFLSNNASNVTLYCKNKHILLNRRNDYLEDYTTYERILQSSPIQGLNLPEKYYILAIETSCDDTAVAILDNTGNVISEYNKNQSHIIEKYKGIHPAEAKIQHEKCIHQGIEQVFTDSKISVSDIGFIVVTRGPGLELCLRVGYNTALEFGKLHNLPVIASNHLASHIITPIYDSLHLQSSTFCNQEALEYPFLALLLSGGHSQIYVVTSPITYFLLCDSVDSYMGSSLDKAARMLGLYLGNNGAPSLELAAQKGIDGVYCFKEPLNHTQACQFSFSGINSQLERYIALELNKNSIDTVDKLPISVVNNLARGVQSITISHVITQIDKAIDVAETLFGINKLAIVGGVACNQELILRLSEHLHNRNTYEYQKKLSNKFINRQLKIIRKFRNCKRMPKDKLHSISTSDLILKLWNGDISSIYPSKFRTKRNNNMAYVFNNEMWNIILNTFLASIDSLEIQKIVNGLIHLHDTSLHNVVEIAKFSSMSLLNAIINMNNTLLPNRFINSVNYTDKEWKIFVSTMKRCRDNAPMAAWSVLEKLRNNLNIYPIYDVDKLIFDNNDGSSIDVYDKWDLSIHRNLDILCEICKLDAMKLLYDNYNIN</sequence>
<keyword evidence="5 9" id="KW-0012">Acyltransferase</keyword>
<evidence type="ECO:0000256" key="5">
    <source>
        <dbReference type="ARBA" id="ARBA00023315"/>
    </source>
</evidence>
<keyword evidence="3" id="KW-0819">tRNA processing</keyword>
<dbReference type="RefSeq" id="XP_012649909.1">
    <property type="nucleotide sequence ID" value="XM_012794455.1"/>
</dbReference>
<reference evidence="9 10" key="2">
    <citation type="journal article" date="2013" name="PLoS ONE">
        <title>Whole genome mapping and re-organization of the nuclear and mitochondrial genomes of Babesia microti isolates.</title>
        <authorList>
            <person name="Cornillot E."/>
            <person name="Dassouli A."/>
            <person name="Garg A."/>
            <person name="Pachikara N."/>
            <person name="Randazzo S."/>
            <person name="Depoix D."/>
            <person name="Carcy B."/>
            <person name="Delbecq S."/>
            <person name="Frutos R."/>
            <person name="Silva J.C."/>
            <person name="Sutton R."/>
            <person name="Krause P.J."/>
            <person name="Mamoun C.B."/>
        </authorList>
    </citation>
    <scope>NUCLEOTIDE SEQUENCE [LARGE SCALE GENOMIC DNA]</scope>
    <source>
        <strain evidence="9 10">RI</strain>
    </source>
</reference>
<evidence type="ECO:0000256" key="1">
    <source>
        <dbReference type="ARBA" id="ARBA00012156"/>
    </source>
</evidence>
<evidence type="ECO:0000313" key="9">
    <source>
        <dbReference type="EMBL" id="CCF75501.1"/>
    </source>
</evidence>
<dbReference type="GO" id="GO:0005739">
    <property type="term" value="C:mitochondrion"/>
    <property type="evidence" value="ECO:0007669"/>
    <property type="project" value="TreeGrafter"/>
</dbReference>
<dbReference type="Pfam" id="PF00814">
    <property type="entry name" value="TsaD"/>
    <property type="match status" value="1"/>
</dbReference>
<dbReference type="VEuPathDB" id="PiroplasmaDB:BmR1_04g06520"/>
<dbReference type="GO" id="GO:0008233">
    <property type="term" value="F:peptidase activity"/>
    <property type="evidence" value="ECO:0007669"/>
    <property type="project" value="UniProtKB-KW"/>
</dbReference>
<proteinExistence type="predicted"/>
<dbReference type="InterPro" id="IPR043129">
    <property type="entry name" value="ATPase_NBD"/>
</dbReference>
<dbReference type="KEGG" id="bmic:BmR1_04g06520"/>
<dbReference type="InterPro" id="IPR017861">
    <property type="entry name" value="KAE1/TsaD"/>
</dbReference>
<dbReference type="PANTHER" id="PTHR11735:SF6">
    <property type="entry name" value="TRNA N6-ADENOSINE THREONYLCARBAMOYLTRANSFERASE, MITOCHONDRIAL"/>
    <property type="match status" value="1"/>
</dbReference>
<dbReference type="EC" id="2.3.1.234" evidence="1"/>
<evidence type="ECO:0000259" key="8">
    <source>
        <dbReference type="Pfam" id="PF00814"/>
    </source>
</evidence>
<evidence type="ECO:0000313" key="10">
    <source>
        <dbReference type="Proteomes" id="UP000002899"/>
    </source>
</evidence>
<accession>I7ISA8</accession>
<dbReference type="GeneID" id="24425949"/>
<dbReference type="GO" id="GO:0008033">
    <property type="term" value="P:tRNA processing"/>
    <property type="evidence" value="ECO:0007669"/>
    <property type="project" value="UniProtKB-KW"/>
</dbReference>
<dbReference type="OrthoDB" id="10259622at2759"/>
<dbReference type="PRINTS" id="PR00789">
    <property type="entry name" value="OSIALOPTASE"/>
</dbReference>
<name>I7ISA8_BABMR</name>
<reference evidence="9 10" key="3">
    <citation type="journal article" date="2016" name="Sci. Rep.">
        <title>Genome-wide diversity and gene expression profiling of Babesia microti isolates identify polymorphic genes that mediate host-pathogen interactions.</title>
        <authorList>
            <person name="Silva J.C."/>
            <person name="Cornillot E."/>
            <person name="McCracken C."/>
            <person name="Usmani-Brown S."/>
            <person name="Dwivedi A."/>
            <person name="Ifeonu O.O."/>
            <person name="Crabtree J."/>
            <person name="Gotia H.T."/>
            <person name="Virji A.Z."/>
            <person name="Reynes C."/>
            <person name="Colinge J."/>
            <person name="Kumar V."/>
            <person name="Lawres L."/>
            <person name="Pazzi J.E."/>
            <person name="Pablo J.V."/>
            <person name="Hung C."/>
            <person name="Brancato J."/>
            <person name="Kumari P."/>
            <person name="Orvis J."/>
            <person name="Tretina K."/>
            <person name="Chibucos M."/>
            <person name="Ott S."/>
            <person name="Sadzewicz L."/>
            <person name="Sengamalay N."/>
            <person name="Shetty A.C."/>
            <person name="Su Q."/>
            <person name="Tallon L."/>
            <person name="Fraser C.M."/>
            <person name="Frutos R."/>
            <person name="Molina D.M."/>
            <person name="Krause P.J."/>
            <person name="Ben Mamoun C."/>
        </authorList>
    </citation>
    <scope>NUCLEOTIDE SEQUENCE [LARGE SCALE GENOMIC DNA]</scope>
    <source>
        <strain evidence="9 10">RI</strain>
    </source>
</reference>
<dbReference type="GO" id="GO:0061711">
    <property type="term" value="F:tRNA N(6)-L-threonylcarbamoyladenine synthase activity"/>
    <property type="evidence" value="ECO:0007669"/>
    <property type="project" value="UniProtKB-EC"/>
</dbReference>
<keyword evidence="7" id="KW-0812">Transmembrane</keyword>
<comment type="catalytic activity">
    <reaction evidence="6">
        <text>L-threonylcarbamoyladenylate + adenosine(37) in tRNA = N(6)-L-threonylcarbamoyladenosine(37) in tRNA + AMP + H(+)</text>
        <dbReference type="Rhea" id="RHEA:37059"/>
        <dbReference type="Rhea" id="RHEA-COMP:10162"/>
        <dbReference type="Rhea" id="RHEA-COMP:10163"/>
        <dbReference type="ChEBI" id="CHEBI:15378"/>
        <dbReference type="ChEBI" id="CHEBI:73682"/>
        <dbReference type="ChEBI" id="CHEBI:74411"/>
        <dbReference type="ChEBI" id="CHEBI:74418"/>
        <dbReference type="ChEBI" id="CHEBI:456215"/>
        <dbReference type="EC" id="2.3.1.234"/>
    </reaction>
</comment>
<keyword evidence="7" id="KW-0472">Membrane</keyword>
<keyword evidence="7" id="KW-1133">Transmembrane helix</keyword>
<feature type="transmembrane region" description="Helical" evidence="7">
    <location>
        <begin position="35"/>
        <end position="53"/>
    </location>
</feature>
<keyword evidence="4" id="KW-0479">Metal-binding</keyword>
<evidence type="ECO:0000256" key="4">
    <source>
        <dbReference type="ARBA" id="ARBA00022723"/>
    </source>
</evidence>